<name>A0A0F9ELA7_9ZZZZ</name>
<organism evidence="1">
    <name type="scientific">marine sediment metagenome</name>
    <dbReference type="NCBI Taxonomy" id="412755"/>
    <lineage>
        <taxon>unclassified sequences</taxon>
        <taxon>metagenomes</taxon>
        <taxon>ecological metagenomes</taxon>
    </lineage>
</organism>
<proteinExistence type="predicted"/>
<reference evidence="1" key="1">
    <citation type="journal article" date="2015" name="Nature">
        <title>Complex archaea that bridge the gap between prokaryotes and eukaryotes.</title>
        <authorList>
            <person name="Spang A."/>
            <person name="Saw J.H."/>
            <person name="Jorgensen S.L."/>
            <person name="Zaremba-Niedzwiedzka K."/>
            <person name="Martijn J."/>
            <person name="Lind A.E."/>
            <person name="van Eijk R."/>
            <person name="Schleper C."/>
            <person name="Guy L."/>
            <person name="Ettema T.J."/>
        </authorList>
    </citation>
    <scope>NUCLEOTIDE SEQUENCE</scope>
</reference>
<dbReference type="AlphaFoldDB" id="A0A0F9ELA7"/>
<accession>A0A0F9ELA7</accession>
<gene>
    <name evidence="1" type="ORF">LCGC14_2060400</name>
</gene>
<comment type="caution">
    <text evidence="1">The sequence shown here is derived from an EMBL/GenBank/DDBJ whole genome shotgun (WGS) entry which is preliminary data.</text>
</comment>
<feature type="non-terminal residue" evidence="1">
    <location>
        <position position="1"/>
    </location>
</feature>
<dbReference type="EMBL" id="LAZR01024515">
    <property type="protein sequence ID" value="KKL74883.1"/>
    <property type="molecule type" value="Genomic_DNA"/>
</dbReference>
<sequence length="45" mass="5200">EDGLIFFVIVKMEKCDICGKKADAFKGYVCYSVVESWLCNLDYKK</sequence>
<evidence type="ECO:0000313" key="1">
    <source>
        <dbReference type="EMBL" id="KKL74883.1"/>
    </source>
</evidence>
<protein>
    <submittedName>
        <fullName evidence="1">Uncharacterized protein</fullName>
    </submittedName>
</protein>